<evidence type="ECO:0000256" key="3">
    <source>
        <dbReference type="ARBA" id="ARBA00022741"/>
    </source>
</evidence>
<evidence type="ECO:0000313" key="12">
    <source>
        <dbReference type="EMBL" id="KAF2078413.1"/>
    </source>
</evidence>
<gene>
    <name evidence="12" type="ORF">CYY_000280</name>
</gene>
<dbReference type="InterPro" id="IPR046758">
    <property type="entry name" value="Sey1/RHD3-like_3HB"/>
</dbReference>
<evidence type="ECO:0000256" key="6">
    <source>
        <dbReference type="ARBA" id="ARBA00022989"/>
    </source>
</evidence>
<dbReference type="InterPro" id="IPR027417">
    <property type="entry name" value="P-loop_NTPase"/>
</dbReference>
<dbReference type="GO" id="GO:0005789">
    <property type="term" value="C:endoplasmic reticulum membrane"/>
    <property type="evidence" value="ECO:0007669"/>
    <property type="project" value="UniProtKB-SubCell"/>
</dbReference>
<evidence type="ECO:0000259" key="11">
    <source>
        <dbReference type="PROSITE" id="PS51715"/>
    </source>
</evidence>
<dbReference type="InterPro" id="IPR008803">
    <property type="entry name" value="RHD3/Sey1"/>
</dbReference>
<comment type="subcellular location">
    <subcellularLocation>
        <location evidence="1 9">Endoplasmic reticulum membrane</location>
        <topology evidence="1 9">Multi-pass membrane protein</topology>
    </subcellularLocation>
</comment>
<proteinExistence type="inferred from homology"/>
<evidence type="ECO:0000313" key="13">
    <source>
        <dbReference type="Proteomes" id="UP000695562"/>
    </source>
</evidence>
<dbReference type="InterPro" id="IPR030386">
    <property type="entry name" value="G_GB1_RHD3_dom"/>
</dbReference>
<evidence type="ECO:0000256" key="4">
    <source>
        <dbReference type="ARBA" id="ARBA00022801"/>
    </source>
</evidence>
<dbReference type="PANTHER" id="PTHR45923:SF2">
    <property type="entry name" value="PROTEIN SEY1"/>
    <property type="match status" value="1"/>
</dbReference>
<comment type="caution">
    <text evidence="12">The sequence shown here is derived from an EMBL/GenBank/DDBJ whole genome shotgun (WGS) entry which is preliminary data.</text>
</comment>
<dbReference type="EMBL" id="AJWJ01000005">
    <property type="protein sequence ID" value="KAF2078413.1"/>
    <property type="molecule type" value="Genomic_DNA"/>
</dbReference>
<feature type="topological domain" description="Cytoplasmic" evidence="9">
    <location>
        <begin position="1"/>
        <end position="720"/>
    </location>
</feature>
<dbReference type="GO" id="GO:0003924">
    <property type="term" value="F:GTPase activity"/>
    <property type="evidence" value="ECO:0007669"/>
    <property type="project" value="UniProtKB-UniRule"/>
</dbReference>
<dbReference type="Gene3D" id="3.40.50.300">
    <property type="entry name" value="P-loop containing nucleotide triphosphate hydrolases"/>
    <property type="match status" value="1"/>
</dbReference>
<evidence type="ECO:0000256" key="9">
    <source>
        <dbReference type="HAMAP-Rule" id="MF_03109"/>
    </source>
</evidence>
<feature type="transmembrane region" description="Helical" evidence="10">
    <location>
        <begin position="721"/>
        <end position="738"/>
    </location>
</feature>
<feature type="topological domain" description="Cytoplasmic" evidence="9">
    <location>
        <begin position="766"/>
        <end position="815"/>
    </location>
</feature>
<keyword evidence="8 9" id="KW-0472">Membrane</keyword>
<protein>
    <recommendedName>
        <fullName evidence="9">Protein SEY1 homolog</fullName>
        <ecNumber evidence="9">3.6.5.-</ecNumber>
    </recommendedName>
</protein>
<dbReference type="HAMAP" id="MF_03109">
    <property type="entry name" value="Sey1"/>
    <property type="match status" value="1"/>
</dbReference>
<dbReference type="Pfam" id="PF05879">
    <property type="entry name" value="RHD3_GTPase"/>
    <property type="match status" value="1"/>
</dbReference>
<feature type="domain" description="GB1/RHD3-type G" evidence="11">
    <location>
        <begin position="60"/>
        <end position="282"/>
    </location>
</feature>
<comment type="similarity">
    <text evidence="9">Belongs to the TRAFAC class dynamin-like GTPase superfamily. GB1/RHD3 GTPase family. RHD3 subfamily.</text>
</comment>
<keyword evidence="3 9" id="KW-0547">Nucleotide-binding</keyword>
<organism evidence="12 13">
    <name type="scientific">Polysphondylium violaceum</name>
    <dbReference type="NCBI Taxonomy" id="133409"/>
    <lineage>
        <taxon>Eukaryota</taxon>
        <taxon>Amoebozoa</taxon>
        <taxon>Evosea</taxon>
        <taxon>Eumycetozoa</taxon>
        <taxon>Dictyostelia</taxon>
        <taxon>Dictyosteliales</taxon>
        <taxon>Dictyosteliaceae</taxon>
        <taxon>Polysphondylium</taxon>
    </lineage>
</organism>
<dbReference type="PROSITE" id="PS51715">
    <property type="entry name" value="G_GB1_RHD3"/>
    <property type="match status" value="1"/>
</dbReference>
<keyword evidence="5 9" id="KW-0256">Endoplasmic reticulum</keyword>
<keyword evidence="4 9" id="KW-0378">Hydrolase</keyword>
<dbReference type="CDD" id="cd01851">
    <property type="entry name" value="GBP"/>
    <property type="match status" value="1"/>
</dbReference>
<evidence type="ECO:0000256" key="2">
    <source>
        <dbReference type="ARBA" id="ARBA00022692"/>
    </source>
</evidence>
<evidence type="ECO:0000256" key="5">
    <source>
        <dbReference type="ARBA" id="ARBA00022824"/>
    </source>
</evidence>
<dbReference type="PANTHER" id="PTHR45923">
    <property type="entry name" value="PROTEIN SEY1"/>
    <property type="match status" value="1"/>
</dbReference>
<dbReference type="Pfam" id="PF20428">
    <property type="entry name" value="Sey1_3HB"/>
    <property type="match status" value="1"/>
</dbReference>
<evidence type="ECO:0000256" key="7">
    <source>
        <dbReference type="ARBA" id="ARBA00023134"/>
    </source>
</evidence>
<dbReference type="SUPFAM" id="SSF52540">
    <property type="entry name" value="P-loop containing nucleoside triphosphate hydrolases"/>
    <property type="match status" value="1"/>
</dbReference>
<comment type="function">
    <text evidence="9">Probable GTP-binding protein that may be involved in cell development.</text>
</comment>
<feature type="topological domain" description="Lumenal" evidence="9">
    <location>
        <begin position="742"/>
        <end position="744"/>
    </location>
</feature>
<dbReference type="Proteomes" id="UP000695562">
    <property type="component" value="Unassembled WGS sequence"/>
</dbReference>
<sequence>MSESETNSTPEGVVVEPSENSYTDIVQFIDHAGEIVKETDNEKKSFLSTISKREDFLTKGFDYSVISILGPQSSGKSTLLNLLFNTRFAIMEARTGRKQTTQGVWMGIGGESTGPETFLILDVEGTDGRERGEDEKAFERKTSLFSLALSSVLIINMWSHDVGRYNAANLSLLKTVFELNLQLFQKKRNHKILIFFIIRDQDNVTPLSELRRVLLEDIEKIWKELSKPSEFANSRETDYFDFDFTALPHKNYSPDQFKTQVDILRQRFLDPSLNDFIPKKKYRNEDVPADGLYQYSFNVWETIKSNRDLDLPSQKEMLALYRCDEFLESSFNQFTSEIKSTRESIEKGRLVNNFGDSSKKILDDAIKRYDEPSSRYHPETVAKKRQVLNDRILTDLKYLFDKQIEKLYEKTIEFYNSLVQEAVKPVNGGKSSSSSLKRSGATNQNGGNIVIIPQFNIWAEGTKKKSIEYFEQTAKQSIVPGSDWTFVEELNVLDEKMTKEISQLRENQLEKLSSLMKENTFQKLNPILLKITDQASDNMWQKIRAAYNDEAATNEKEYQSRLTNDFAIGESECEEYLNKFKEGVLENLKSKISDRAEFIPMKMRKRFEEHFNMDDKKLPRKWKKQDDIATIFQEARLNAEKLIDLFSYLRIDEQDSKTSYFSLLPNGEHEENTNTNEIEQDKVIIAYKQCMTMCENFRHDTKNDYMQALSEQARLTSAGGIPGYVLVLLCVLGLNEFIAIITNPLLLLLVILLGGFGFVLFKLGLTGPFIDYSSQVLVHIINKIKDIVLHVENISHHAVSNNNSNSTNGNKEKRE</sequence>
<dbReference type="GO" id="GO:0005525">
    <property type="term" value="F:GTP binding"/>
    <property type="evidence" value="ECO:0007669"/>
    <property type="project" value="UniProtKB-UniRule"/>
</dbReference>
<keyword evidence="13" id="KW-1185">Reference proteome</keyword>
<accession>A0A8J4Q1V3</accession>
<feature type="transmembrane region" description="Helical" evidence="10">
    <location>
        <begin position="745"/>
        <end position="765"/>
    </location>
</feature>
<dbReference type="AlphaFoldDB" id="A0A8J4Q1V3"/>
<evidence type="ECO:0000256" key="10">
    <source>
        <dbReference type="SAM" id="Phobius"/>
    </source>
</evidence>
<name>A0A8J4Q1V3_9MYCE</name>
<feature type="binding site" evidence="9">
    <location>
        <begin position="70"/>
        <end position="77"/>
    </location>
    <ligand>
        <name>GTP</name>
        <dbReference type="ChEBI" id="CHEBI:37565"/>
    </ligand>
</feature>
<reference evidence="12" key="1">
    <citation type="submission" date="2020-01" db="EMBL/GenBank/DDBJ databases">
        <title>Development of genomics and gene disruption for Polysphondylium violaceum indicates a role for the polyketide synthase stlB in stalk morphogenesis.</title>
        <authorList>
            <person name="Narita B."/>
            <person name="Kawabe Y."/>
            <person name="Kin K."/>
            <person name="Saito T."/>
            <person name="Gibbs R."/>
            <person name="Kuspa A."/>
            <person name="Muzny D."/>
            <person name="Queller D."/>
            <person name="Richards S."/>
            <person name="Strassman J."/>
            <person name="Sucgang R."/>
            <person name="Worley K."/>
            <person name="Schaap P."/>
        </authorList>
    </citation>
    <scope>NUCLEOTIDE SEQUENCE</scope>
    <source>
        <strain evidence="12">QSvi11</strain>
    </source>
</reference>
<keyword evidence="6 9" id="KW-1133">Transmembrane helix</keyword>
<dbReference type="GO" id="GO:0016320">
    <property type="term" value="P:endoplasmic reticulum membrane fusion"/>
    <property type="evidence" value="ECO:0007669"/>
    <property type="project" value="TreeGrafter"/>
</dbReference>
<dbReference type="EC" id="3.6.5.-" evidence="9"/>
<dbReference type="FunFam" id="3.40.50.300:FF:000727">
    <property type="entry name" value="Protein SEY1 homolog"/>
    <property type="match status" value="1"/>
</dbReference>
<evidence type="ECO:0000256" key="8">
    <source>
        <dbReference type="ARBA" id="ARBA00023136"/>
    </source>
</evidence>
<evidence type="ECO:0000256" key="1">
    <source>
        <dbReference type="ARBA" id="ARBA00004477"/>
    </source>
</evidence>
<keyword evidence="2 9" id="KW-0812">Transmembrane</keyword>
<keyword evidence="7 9" id="KW-0342">GTP-binding</keyword>
<dbReference type="OrthoDB" id="1597724at2759"/>